<keyword evidence="4" id="KW-1185">Reference proteome</keyword>
<feature type="chain" id="PRO_5037906700" evidence="2">
    <location>
        <begin position="21"/>
        <end position="407"/>
    </location>
</feature>
<dbReference type="RefSeq" id="WP_211632079.1">
    <property type="nucleotide sequence ID" value="NZ_CP073100.1"/>
</dbReference>
<gene>
    <name evidence="3" type="ORF">KBB96_02950</name>
</gene>
<dbReference type="EMBL" id="CP073100">
    <property type="protein sequence ID" value="QUE51856.1"/>
    <property type="molecule type" value="Genomic_DNA"/>
</dbReference>
<evidence type="ECO:0000313" key="4">
    <source>
        <dbReference type="Proteomes" id="UP000676169"/>
    </source>
</evidence>
<dbReference type="KEGG" id="lamb:KBB96_02950"/>
<feature type="compositionally biased region" description="Basic and acidic residues" evidence="1">
    <location>
        <begin position="23"/>
        <end position="57"/>
    </location>
</feature>
<feature type="compositionally biased region" description="Pro residues" evidence="1">
    <location>
        <begin position="63"/>
        <end position="79"/>
    </location>
</feature>
<organism evidence="3 4">
    <name type="scientific">Luteolibacter ambystomatis</name>
    <dbReference type="NCBI Taxonomy" id="2824561"/>
    <lineage>
        <taxon>Bacteria</taxon>
        <taxon>Pseudomonadati</taxon>
        <taxon>Verrucomicrobiota</taxon>
        <taxon>Verrucomicrobiia</taxon>
        <taxon>Verrucomicrobiales</taxon>
        <taxon>Verrucomicrobiaceae</taxon>
        <taxon>Luteolibacter</taxon>
    </lineage>
</organism>
<proteinExistence type="predicted"/>
<dbReference type="Proteomes" id="UP000676169">
    <property type="component" value="Chromosome"/>
</dbReference>
<evidence type="ECO:0000313" key="3">
    <source>
        <dbReference type="EMBL" id="QUE51856.1"/>
    </source>
</evidence>
<dbReference type="AlphaFoldDB" id="A0A975J0N7"/>
<feature type="signal peptide" evidence="2">
    <location>
        <begin position="1"/>
        <end position="20"/>
    </location>
</feature>
<evidence type="ECO:0000256" key="2">
    <source>
        <dbReference type="SAM" id="SignalP"/>
    </source>
</evidence>
<protein>
    <submittedName>
        <fullName evidence="3">Uncharacterized protein</fullName>
    </submittedName>
</protein>
<reference evidence="3" key="1">
    <citation type="submission" date="2021-04" db="EMBL/GenBank/DDBJ databases">
        <title>Luteolibacter sp. 32A isolated from the skin of an Anderson's salamander (Ambystoma andersonii).</title>
        <authorList>
            <person name="Spergser J."/>
            <person name="Busse H.-J."/>
        </authorList>
    </citation>
    <scope>NUCLEOTIDE SEQUENCE</scope>
    <source>
        <strain evidence="3">32A</strain>
    </source>
</reference>
<evidence type="ECO:0000256" key="1">
    <source>
        <dbReference type="SAM" id="MobiDB-lite"/>
    </source>
</evidence>
<accession>A0A975J0N7</accession>
<feature type="region of interest" description="Disordered" evidence="1">
    <location>
        <begin position="117"/>
        <end position="144"/>
    </location>
</feature>
<name>A0A975J0N7_9BACT</name>
<feature type="region of interest" description="Disordered" evidence="1">
    <location>
        <begin position="16"/>
        <end position="86"/>
    </location>
</feature>
<keyword evidence="2" id="KW-0732">Signal</keyword>
<sequence length="407" mass="44644">MNARLPITLLLAFLTAAAPARTSKSEKSGSGKGGSRTEKKERAVEERPRPAKPERAEAAAVPTTPPPDVVIPKFPPTPTLGPEGVPDPALPKWTEADLTLLKSGKGPAASILLSEEMPPDESAEPKTQPPKVAGPTAEELAGDLTPSTAIPDKYLAAYFNERPKAFLVDPQKLLTPEQYRDRLAFLNYHAADSTIDLYVYIFGASQEIPGEVRAEELAERMFSSGRPAAFVYYFMGVPQRSVFYLSPSLTDMVSGVEQRRALQSSVLRALDKADPAEQLDAFSVQMSIRLYWMERMLAGGTIPENVAYVGNAPPKAPEKESKLEALYRKLPPRWWLPVSVILGSVVAGWSMRTWLQFRARYRFPEFDVEPRLGGDHAAGIGAVISFASSSLPPAVQREQVPDYLRRA</sequence>